<dbReference type="OrthoDB" id="3022813at2759"/>
<evidence type="ECO:0000313" key="2">
    <source>
        <dbReference type="Proteomes" id="UP000283269"/>
    </source>
</evidence>
<keyword evidence="2" id="KW-1185">Reference proteome</keyword>
<organism evidence="1 2">
    <name type="scientific">Psilocybe cyanescens</name>
    <dbReference type="NCBI Taxonomy" id="93625"/>
    <lineage>
        <taxon>Eukaryota</taxon>
        <taxon>Fungi</taxon>
        <taxon>Dikarya</taxon>
        <taxon>Basidiomycota</taxon>
        <taxon>Agaricomycotina</taxon>
        <taxon>Agaricomycetes</taxon>
        <taxon>Agaricomycetidae</taxon>
        <taxon>Agaricales</taxon>
        <taxon>Agaricineae</taxon>
        <taxon>Strophariaceae</taxon>
        <taxon>Psilocybe</taxon>
    </lineage>
</organism>
<dbReference type="Proteomes" id="UP000283269">
    <property type="component" value="Unassembled WGS sequence"/>
</dbReference>
<evidence type="ECO:0008006" key="3">
    <source>
        <dbReference type="Google" id="ProtNLM"/>
    </source>
</evidence>
<dbReference type="AlphaFoldDB" id="A0A409XKN1"/>
<proteinExistence type="predicted"/>
<dbReference type="InParanoid" id="A0A409XKN1"/>
<name>A0A409XKN1_PSICY</name>
<protein>
    <recommendedName>
        <fullName evidence="3">F-box domain-containing protein</fullName>
    </recommendedName>
</protein>
<gene>
    <name evidence="1" type="ORF">CVT25_006601</name>
</gene>
<sequence length="410" mass="47196">MALTYHESTLELPLEIIELIIDEIAAQNDKSTLRNISLTSRRFVHRCQKNLFHIIDLADKCMSGEEYYRRFFYIVSTTPKFRDYVKDLRLVDTYVWNKDEDWLWLATEDSICDLLDYLPNLHSFSLKINTGTPTWTAFSPCIRRSLIQLAQRPSIISFSLNHIHDFPPTLFVTLATIRRLELNDLKVHDLYLTSSLGVALNLATIPIPRLESLVIKSVSAATLHVLRNLLDLYPRPSLRILRVAQVDDKDEEMINELWSLMQWAAKTITELEWRPATRTRTAANTPPAPIDIRILHRLETLQFLVNFHSEDQPIFAALLALLAQVSSGYHFRELVIECMFFKAVELVGCGSDWLALDSVLSKSEFDGLRSVVFRARPANFMKQPAKMILMEQLPVSRSKGVTLVFDMDFP</sequence>
<reference evidence="1 2" key="1">
    <citation type="journal article" date="2018" name="Evol. Lett.">
        <title>Horizontal gene cluster transfer increased hallucinogenic mushroom diversity.</title>
        <authorList>
            <person name="Reynolds H.T."/>
            <person name="Vijayakumar V."/>
            <person name="Gluck-Thaler E."/>
            <person name="Korotkin H.B."/>
            <person name="Matheny P.B."/>
            <person name="Slot J.C."/>
        </authorList>
    </citation>
    <scope>NUCLEOTIDE SEQUENCE [LARGE SCALE GENOMIC DNA]</scope>
    <source>
        <strain evidence="1 2">2631</strain>
    </source>
</reference>
<comment type="caution">
    <text evidence="1">The sequence shown here is derived from an EMBL/GenBank/DDBJ whole genome shotgun (WGS) entry which is preliminary data.</text>
</comment>
<accession>A0A409XKN1</accession>
<evidence type="ECO:0000313" key="1">
    <source>
        <dbReference type="EMBL" id="PPQ91307.1"/>
    </source>
</evidence>
<dbReference type="EMBL" id="NHYD01001396">
    <property type="protein sequence ID" value="PPQ91307.1"/>
    <property type="molecule type" value="Genomic_DNA"/>
</dbReference>